<dbReference type="EMBL" id="RJUK01000001">
    <property type="protein sequence ID" value="ROQ21095.1"/>
    <property type="molecule type" value="Genomic_DNA"/>
</dbReference>
<keyword evidence="3 5" id="KW-0819">tRNA processing</keyword>
<proteinExistence type="inferred from homology"/>
<comment type="catalytic activity">
    <reaction evidence="1 5">
        <text>uridine(55) in tRNA = pseudouridine(55) in tRNA</text>
        <dbReference type="Rhea" id="RHEA:42532"/>
        <dbReference type="Rhea" id="RHEA-COMP:10101"/>
        <dbReference type="Rhea" id="RHEA-COMP:10102"/>
        <dbReference type="ChEBI" id="CHEBI:65314"/>
        <dbReference type="ChEBI" id="CHEBI:65315"/>
        <dbReference type="EC" id="5.4.99.25"/>
    </reaction>
</comment>
<dbReference type="SUPFAM" id="SSF88697">
    <property type="entry name" value="PUA domain-like"/>
    <property type="match status" value="1"/>
</dbReference>
<dbReference type="CDD" id="cd02573">
    <property type="entry name" value="PseudoU_synth_EcTruB"/>
    <property type="match status" value="1"/>
</dbReference>
<evidence type="ECO:0000256" key="1">
    <source>
        <dbReference type="ARBA" id="ARBA00000385"/>
    </source>
</evidence>
<dbReference type="GO" id="GO:0003723">
    <property type="term" value="F:RNA binding"/>
    <property type="evidence" value="ECO:0007669"/>
    <property type="project" value="InterPro"/>
</dbReference>
<dbReference type="InterPro" id="IPR015947">
    <property type="entry name" value="PUA-like_sf"/>
</dbReference>
<feature type="domain" description="Pseudouridine synthase II N-terminal" evidence="6">
    <location>
        <begin position="32"/>
        <end position="183"/>
    </location>
</feature>
<dbReference type="InterPro" id="IPR002501">
    <property type="entry name" value="PsdUridine_synth_N"/>
</dbReference>
<keyword evidence="4 5" id="KW-0413">Isomerase</keyword>
<dbReference type="InterPro" id="IPR036974">
    <property type="entry name" value="PUA_sf"/>
</dbReference>
<dbReference type="InterPro" id="IPR020103">
    <property type="entry name" value="PsdUridine_synth_cat_dom_sf"/>
</dbReference>
<dbReference type="InterPro" id="IPR014780">
    <property type="entry name" value="tRNA_psdUridine_synth_TruB"/>
</dbReference>
<dbReference type="Gene3D" id="3.30.2350.10">
    <property type="entry name" value="Pseudouridine synthase"/>
    <property type="match status" value="1"/>
</dbReference>
<dbReference type="Proteomes" id="UP000273643">
    <property type="component" value="Unassembled WGS sequence"/>
</dbReference>
<evidence type="ECO:0000259" key="7">
    <source>
        <dbReference type="Pfam" id="PF09157"/>
    </source>
</evidence>
<dbReference type="Pfam" id="PF09157">
    <property type="entry name" value="TruB-C_2"/>
    <property type="match status" value="1"/>
</dbReference>
<dbReference type="InterPro" id="IPR032819">
    <property type="entry name" value="TruB_C"/>
</dbReference>
<dbReference type="GO" id="GO:1990481">
    <property type="term" value="P:mRNA pseudouridine synthesis"/>
    <property type="evidence" value="ECO:0007669"/>
    <property type="project" value="TreeGrafter"/>
</dbReference>
<keyword evidence="10" id="KW-1185">Reference proteome</keyword>
<evidence type="ECO:0000256" key="5">
    <source>
        <dbReference type="HAMAP-Rule" id="MF_01080"/>
    </source>
</evidence>
<comment type="caution">
    <text evidence="9">The sequence shown here is derived from an EMBL/GenBank/DDBJ whole genome shotgun (WGS) entry which is preliminary data.</text>
</comment>
<dbReference type="PANTHER" id="PTHR13767">
    <property type="entry name" value="TRNA-PSEUDOURIDINE SYNTHASE"/>
    <property type="match status" value="1"/>
</dbReference>
<dbReference type="NCBIfam" id="TIGR00431">
    <property type="entry name" value="TruB"/>
    <property type="match status" value="1"/>
</dbReference>
<evidence type="ECO:0000259" key="6">
    <source>
        <dbReference type="Pfam" id="PF01509"/>
    </source>
</evidence>
<dbReference type="Pfam" id="PF01509">
    <property type="entry name" value="TruB_N"/>
    <property type="match status" value="1"/>
</dbReference>
<organism evidence="9 10">
    <name type="scientific">Marinimicrobium koreense</name>
    <dbReference type="NCBI Taxonomy" id="306545"/>
    <lineage>
        <taxon>Bacteria</taxon>
        <taxon>Pseudomonadati</taxon>
        <taxon>Pseudomonadota</taxon>
        <taxon>Gammaproteobacteria</taxon>
        <taxon>Cellvibrionales</taxon>
        <taxon>Cellvibrionaceae</taxon>
        <taxon>Marinimicrobium</taxon>
    </lineage>
</organism>
<dbReference type="CDD" id="cd21152">
    <property type="entry name" value="PUA_TruB_bacterial"/>
    <property type="match status" value="1"/>
</dbReference>
<dbReference type="AlphaFoldDB" id="A0A3N1NY17"/>
<dbReference type="HAMAP" id="MF_01080">
    <property type="entry name" value="TruB_bact"/>
    <property type="match status" value="1"/>
</dbReference>
<dbReference type="FunFam" id="3.30.2350.10:FF:000011">
    <property type="entry name" value="tRNA pseudouridine synthase B"/>
    <property type="match status" value="1"/>
</dbReference>
<protein>
    <recommendedName>
        <fullName evidence="5">tRNA pseudouridine synthase B</fullName>
        <ecNumber evidence="5">5.4.99.25</ecNumber>
    </recommendedName>
    <alternativeName>
        <fullName evidence="5">tRNA pseudouridine(55) synthase</fullName>
        <shortName evidence="5">Psi55 synthase</shortName>
    </alternativeName>
    <alternativeName>
        <fullName evidence="5">tRNA pseudouridylate synthase</fullName>
    </alternativeName>
    <alternativeName>
        <fullName evidence="5">tRNA-uridine isomerase</fullName>
    </alternativeName>
</protein>
<comment type="function">
    <text evidence="5">Responsible for synthesis of pseudouridine from uracil-55 in the psi GC loop of transfer RNAs.</text>
</comment>
<evidence type="ECO:0000259" key="8">
    <source>
        <dbReference type="Pfam" id="PF16198"/>
    </source>
</evidence>
<dbReference type="GO" id="GO:0031119">
    <property type="term" value="P:tRNA pseudouridine synthesis"/>
    <property type="evidence" value="ECO:0007669"/>
    <property type="project" value="UniProtKB-UniRule"/>
</dbReference>
<dbReference type="Gene3D" id="2.30.130.10">
    <property type="entry name" value="PUA domain"/>
    <property type="match status" value="1"/>
</dbReference>
<dbReference type="EC" id="5.4.99.25" evidence="5"/>
<gene>
    <name evidence="5" type="primary">truB</name>
    <name evidence="9" type="ORF">EDC38_1716</name>
</gene>
<dbReference type="InterPro" id="IPR015240">
    <property type="entry name" value="tRNA_sdUridine_synth_fam1_C"/>
</dbReference>
<reference evidence="9 10" key="1">
    <citation type="submission" date="2018-11" db="EMBL/GenBank/DDBJ databases">
        <title>Genomic Encyclopedia of Type Strains, Phase IV (KMG-IV): sequencing the most valuable type-strain genomes for metagenomic binning, comparative biology and taxonomic classification.</title>
        <authorList>
            <person name="Goeker M."/>
        </authorList>
    </citation>
    <scope>NUCLEOTIDE SEQUENCE [LARGE SCALE GENOMIC DNA]</scope>
    <source>
        <strain evidence="9 10">DSM 16974</strain>
    </source>
</reference>
<dbReference type="SUPFAM" id="SSF55120">
    <property type="entry name" value="Pseudouridine synthase"/>
    <property type="match status" value="1"/>
</dbReference>
<sequence>MARRRKGRPIDGVLLLNKTAGMSSNHALQRAKRLFFAAKAGHTGSLDPLATGLLPLCFGEATKFSQFLLDAEKGYQSTFRLGVVTSTGDAEGEVLHESDASGVTREQVERALEQFVGDIEQVPPMFSALKLNGQPLYKLAREGKEVERKPRPVTIHRIDLLDFRPGPQAEIDVEVLCTKGTYIRTLAEDVGQALDCGARVERLHRTRSGPFDVANAVSLEALEAERGEGMAELLDHHLLPADTPVAALPALVLPADSAYYFRQGNPVMDPQVYRLGDEGDMVRVFGESTASSEEPRFLGLGELDDEGRVAPKRLVAASVPQ</sequence>
<evidence type="ECO:0000256" key="2">
    <source>
        <dbReference type="ARBA" id="ARBA00005642"/>
    </source>
</evidence>
<evidence type="ECO:0000256" key="4">
    <source>
        <dbReference type="ARBA" id="ARBA00023235"/>
    </source>
</evidence>
<evidence type="ECO:0000256" key="3">
    <source>
        <dbReference type="ARBA" id="ARBA00022694"/>
    </source>
</evidence>
<dbReference type="RefSeq" id="WP_123638139.1">
    <property type="nucleotide sequence ID" value="NZ_RJUK01000001.1"/>
</dbReference>
<comment type="similarity">
    <text evidence="2 5">Belongs to the pseudouridine synthase TruB family. Type 1 subfamily.</text>
</comment>
<feature type="domain" description="tRNA pseudouridylate synthase B C-terminal" evidence="8">
    <location>
        <begin position="184"/>
        <end position="245"/>
    </location>
</feature>
<evidence type="ECO:0000313" key="9">
    <source>
        <dbReference type="EMBL" id="ROQ21095.1"/>
    </source>
</evidence>
<evidence type="ECO:0000313" key="10">
    <source>
        <dbReference type="Proteomes" id="UP000273643"/>
    </source>
</evidence>
<feature type="domain" description="tRNA pseudouridine synthase II TruB subfamily 1 C-terminal" evidence="7">
    <location>
        <begin position="249"/>
        <end position="315"/>
    </location>
</feature>
<dbReference type="OrthoDB" id="9802309at2"/>
<dbReference type="PANTHER" id="PTHR13767:SF2">
    <property type="entry name" value="PSEUDOURIDYLATE SYNTHASE TRUB1"/>
    <property type="match status" value="1"/>
</dbReference>
<accession>A0A3N1NY17</accession>
<dbReference type="GO" id="GO:0160148">
    <property type="term" value="F:tRNA pseudouridine(55) synthase activity"/>
    <property type="evidence" value="ECO:0007669"/>
    <property type="project" value="UniProtKB-EC"/>
</dbReference>
<name>A0A3N1NY17_9GAMM</name>
<feature type="active site" description="Nucleophile" evidence="5">
    <location>
        <position position="47"/>
    </location>
</feature>
<dbReference type="Pfam" id="PF16198">
    <property type="entry name" value="TruB_C_2"/>
    <property type="match status" value="1"/>
</dbReference>